<gene>
    <name evidence="3" type="ORF">TWF694_005404</name>
</gene>
<sequence>MEAANANSLGTTAPSNGSTPTSVGPDACPHFCTQMHLPVELAEKAIQVAIQQNPNNIINSPDLAVPPAGGILPGQKGAASGGSQRLGLFVRKMWPNGITLKVRFLGFGSPFVCGKVQQYANLWMQYAGITFQWVDSGPAHIRITFNRGGSWSYLGTDALLRDEWEPTMNFGWFHDGTPDVEFSRTTLHEFGHALGCVHEHAQPKASIKWNKPVVYETLERESGWGKDQVDAQLFLQYTADHVDSSQFDAASIMEYVRALEKHSTIE</sequence>
<protein>
    <recommendedName>
        <fullName evidence="2">Peptidase metallopeptidase domain-containing protein</fullName>
    </recommendedName>
</protein>
<feature type="compositionally biased region" description="Polar residues" evidence="1">
    <location>
        <begin position="1"/>
        <end position="22"/>
    </location>
</feature>
<accession>A0AAV9WTB0</accession>
<reference evidence="3 4" key="1">
    <citation type="submission" date="2019-10" db="EMBL/GenBank/DDBJ databases">
        <authorList>
            <person name="Palmer J.M."/>
        </authorList>
    </citation>
    <scope>NUCLEOTIDE SEQUENCE [LARGE SCALE GENOMIC DNA]</scope>
    <source>
        <strain evidence="3 4">TWF694</strain>
    </source>
</reference>
<comment type="caution">
    <text evidence="3">The sequence shown here is derived from an EMBL/GenBank/DDBJ whole genome shotgun (WGS) entry which is preliminary data.</text>
</comment>
<dbReference type="Gene3D" id="3.40.390.10">
    <property type="entry name" value="Collagenase (Catalytic Domain)"/>
    <property type="match status" value="1"/>
</dbReference>
<dbReference type="SMART" id="SM00235">
    <property type="entry name" value="ZnMc"/>
    <property type="match status" value="1"/>
</dbReference>
<dbReference type="Proteomes" id="UP001365542">
    <property type="component" value="Unassembled WGS sequence"/>
</dbReference>
<organism evidence="3 4">
    <name type="scientific">Orbilia ellipsospora</name>
    <dbReference type="NCBI Taxonomy" id="2528407"/>
    <lineage>
        <taxon>Eukaryota</taxon>
        <taxon>Fungi</taxon>
        <taxon>Dikarya</taxon>
        <taxon>Ascomycota</taxon>
        <taxon>Pezizomycotina</taxon>
        <taxon>Orbiliomycetes</taxon>
        <taxon>Orbiliales</taxon>
        <taxon>Orbiliaceae</taxon>
        <taxon>Orbilia</taxon>
    </lineage>
</organism>
<proteinExistence type="predicted"/>
<evidence type="ECO:0000256" key="1">
    <source>
        <dbReference type="SAM" id="MobiDB-lite"/>
    </source>
</evidence>
<dbReference type="EMBL" id="JAVHJO010000017">
    <property type="protein sequence ID" value="KAK6525258.1"/>
    <property type="molecule type" value="Genomic_DNA"/>
</dbReference>
<dbReference type="InterPro" id="IPR006026">
    <property type="entry name" value="Peptidase_Metallo"/>
</dbReference>
<feature type="region of interest" description="Disordered" evidence="1">
    <location>
        <begin position="1"/>
        <end position="23"/>
    </location>
</feature>
<evidence type="ECO:0000313" key="3">
    <source>
        <dbReference type="EMBL" id="KAK6525258.1"/>
    </source>
</evidence>
<dbReference type="GO" id="GO:0006508">
    <property type="term" value="P:proteolysis"/>
    <property type="evidence" value="ECO:0007669"/>
    <property type="project" value="InterPro"/>
</dbReference>
<dbReference type="InterPro" id="IPR024079">
    <property type="entry name" value="MetalloPept_cat_dom_sf"/>
</dbReference>
<keyword evidence="4" id="KW-1185">Reference proteome</keyword>
<dbReference type="GO" id="GO:0008270">
    <property type="term" value="F:zinc ion binding"/>
    <property type="evidence" value="ECO:0007669"/>
    <property type="project" value="InterPro"/>
</dbReference>
<dbReference type="SUPFAM" id="SSF55486">
    <property type="entry name" value="Metalloproteases ('zincins'), catalytic domain"/>
    <property type="match status" value="1"/>
</dbReference>
<name>A0AAV9WTB0_9PEZI</name>
<evidence type="ECO:0000313" key="4">
    <source>
        <dbReference type="Proteomes" id="UP001365542"/>
    </source>
</evidence>
<dbReference type="AlphaFoldDB" id="A0AAV9WTB0"/>
<dbReference type="GO" id="GO:0008237">
    <property type="term" value="F:metallopeptidase activity"/>
    <property type="evidence" value="ECO:0007669"/>
    <property type="project" value="InterPro"/>
</dbReference>
<feature type="domain" description="Peptidase metallopeptidase" evidence="2">
    <location>
        <begin position="90"/>
        <end position="239"/>
    </location>
</feature>
<evidence type="ECO:0000259" key="2">
    <source>
        <dbReference type="SMART" id="SM00235"/>
    </source>
</evidence>